<evidence type="ECO:0000256" key="3">
    <source>
        <dbReference type="ARBA" id="ARBA00022833"/>
    </source>
</evidence>
<feature type="domain" description="RING-type" evidence="5">
    <location>
        <begin position="20"/>
        <end position="70"/>
    </location>
</feature>
<reference evidence="7" key="1">
    <citation type="journal article" date="2014" name="Genome Announc.">
        <title>Draft genome sequence of the plant-pathogenic soil fungus Rhizoctonia solani anastomosis group 3 strain Rhs1AP.</title>
        <authorList>
            <person name="Cubeta M.A."/>
            <person name="Thomas E."/>
            <person name="Dean R.A."/>
            <person name="Jabaji S."/>
            <person name="Neate S.M."/>
            <person name="Tavantzis S."/>
            <person name="Toda T."/>
            <person name="Vilgalys R."/>
            <person name="Bharathan N."/>
            <person name="Fedorova-Abrams N."/>
            <person name="Pakala S.B."/>
            <person name="Pakala S.M."/>
            <person name="Zafar N."/>
            <person name="Joardar V."/>
            <person name="Losada L."/>
            <person name="Nierman W.C."/>
        </authorList>
    </citation>
    <scope>NUCLEOTIDE SEQUENCE [LARGE SCALE GENOMIC DNA]</scope>
    <source>
        <strain evidence="7">AG-3</strain>
    </source>
</reference>
<sequence>MSAGLSTQNLDTVINSLTLCSGCRASAESGKIYAFEHCGHLVCEICLEHVDSDGSVGATGPSSKMCARCKVVQCASRAQRVSFTVVPLHFQQSFRKAQEDLCAWLPIYKEMQQLHKELLDLIEEKSRQHAMICYQLAVLKIRAKGLKKAYNKQANE</sequence>
<evidence type="ECO:0000256" key="4">
    <source>
        <dbReference type="PROSITE-ProRule" id="PRU00175"/>
    </source>
</evidence>
<protein>
    <recommendedName>
        <fullName evidence="5">RING-type domain-containing protein</fullName>
    </recommendedName>
</protein>
<proteinExistence type="predicted"/>
<evidence type="ECO:0000313" key="7">
    <source>
        <dbReference type="Proteomes" id="UP000030108"/>
    </source>
</evidence>
<evidence type="ECO:0000313" key="6">
    <source>
        <dbReference type="EMBL" id="EUC54280.1"/>
    </source>
</evidence>
<dbReference type="PROSITE" id="PS50089">
    <property type="entry name" value="ZF_RING_2"/>
    <property type="match status" value="1"/>
</dbReference>
<gene>
    <name evidence="6" type="ORF">RSOL_035830</name>
</gene>
<dbReference type="InterPro" id="IPR001841">
    <property type="entry name" value="Znf_RING"/>
</dbReference>
<dbReference type="InterPro" id="IPR017907">
    <property type="entry name" value="Znf_RING_CS"/>
</dbReference>
<feature type="non-terminal residue" evidence="6">
    <location>
        <position position="156"/>
    </location>
</feature>
<keyword evidence="3" id="KW-0862">Zinc</keyword>
<dbReference type="Proteomes" id="UP000030108">
    <property type="component" value="Unassembled WGS sequence"/>
</dbReference>
<keyword evidence="2 4" id="KW-0863">Zinc-finger</keyword>
<evidence type="ECO:0000259" key="5">
    <source>
        <dbReference type="PROSITE" id="PS50089"/>
    </source>
</evidence>
<keyword evidence="1" id="KW-0479">Metal-binding</keyword>
<organism evidence="6 7">
    <name type="scientific">Rhizoctonia solani AG-3 Rhs1AP</name>
    <dbReference type="NCBI Taxonomy" id="1086054"/>
    <lineage>
        <taxon>Eukaryota</taxon>
        <taxon>Fungi</taxon>
        <taxon>Dikarya</taxon>
        <taxon>Basidiomycota</taxon>
        <taxon>Agaricomycotina</taxon>
        <taxon>Agaricomycetes</taxon>
        <taxon>Cantharellales</taxon>
        <taxon>Ceratobasidiaceae</taxon>
        <taxon>Rhizoctonia</taxon>
    </lineage>
</organism>
<evidence type="ECO:0000256" key="1">
    <source>
        <dbReference type="ARBA" id="ARBA00022723"/>
    </source>
</evidence>
<dbReference type="PROSITE" id="PS00518">
    <property type="entry name" value="ZF_RING_1"/>
    <property type="match status" value="1"/>
</dbReference>
<evidence type="ECO:0000256" key="2">
    <source>
        <dbReference type="ARBA" id="ARBA00022771"/>
    </source>
</evidence>
<dbReference type="EMBL" id="JATN01000322">
    <property type="protein sequence ID" value="EUC54280.1"/>
    <property type="molecule type" value="Genomic_DNA"/>
</dbReference>
<dbReference type="AlphaFoldDB" id="X8IWY9"/>
<accession>X8IWY9</accession>
<dbReference type="GO" id="GO:0008270">
    <property type="term" value="F:zinc ion binding"/>
    <property type="evidence" value="ECO:0007669"/>
    <property type="project" value="UniProtKB-KW"/>
</dbReference>
<comment type="caution">
    <text evidence="6">The sequence shown here is derived from an EMBL/GenBank/DDBJ whole genome shotgun (WGS) entry which is preliminary data.</text>
</comment>
<name>X8IWY9_9AGAM</name>